<evidence type="ECO:0000313" key="2">
    <source>
        <dbReference type="Proteomes" id="UP000711407"/>
    </source>
</evidence>
<dbReference type="EMBL" id="DYXT01000018">
    <property type="protein sequence ID" value="HJE38708.1"/>
    <property type="molecule type" value="Genomic_DNA"/>
</dbReference>
<dbReference type="GO" id="GO:0051075">
    <property type="term" value="F:S-adenosylmethionine:tRNA ribosyltransferase-isomerase activity"/>
    <property type="evidence" value="ECO:0007669"/>
    <property type="project" value="TreeGrafter"/>
</dbReference>
<dbReference type="Gene3D" id="2.40.10.240">
    <property type="entry name" value="QueA-like"/>
    <property type="match status" value="1"/>
</dbReference>
<dbReference type="Gene3D" id="3.40.1780.10">
    <property type="entry name" value="QueA-like"/>
    <property type="match status" value="1"/>
</dbReference>
<dbReference type="InterPro" id="IPR036100">
    <property type="entry name" value="QueA_sf"/>
</dbReference>
<dbReference type="AlphaFoldDB" id="A0A4Q0UAM9"/>
<accession>A0A4Q0UAM9</accession>
<gene>
    <name evidence="1" type="ORF">K8V47_02960</name>
</gene>
<dbReference type="InterPro" id="IPR003699">
    <property type="entry name" value="QueA"/>
</dbReference>
<reference evidence="1" key="1">
    <citation type="journal article" date="2021" name="PeerJ">
        <title>Extensive microbial diversity within the chicken gut microbiome revealed by metagenomics and culture.</title>
        <authorList>
            <person name="Gilroy R."/>
            <person name="Ravi A."/>
            <person name="Getino M."/>
            <person name="Pursley I."/>
            <person name="Horton D.L."/>
            <person name="Alikhan N.F."/>
            <person name="Baker D."/>
            <person name="Gharbi K."/>
            <person name="Hall N."/>
            <person name="Watson M."/>
            <person name="Adriaenssens E.M."/>
            <person name="Foster-Nyarko E."/>
            <person name="Jarju S."/>
            <person name="Secka A."/>
            <person name="Antonio M."/>
            <person name="Oren A."/>
            <person name="Chaudhuri R.R."/>
            <person name="La Ragione R."/>
            <person name="Hildebrand F."/>
            <person name="Pallen M.J."/>
        </authorList>
    </citation>
    <scope>NUCLEOTIDE SEQUENCE</scope>
    <source>
        <strain evidence="1">4100</strain>
    </source>
</reference>
<dbReference type="Proteomes" id="UP000711407">
    <property type="component" value="Unassembled WGS sequence"/>
</dbReference>
<proteinExistence type="predicted"/>
<reference evidence="1" key="2">
    <citation type="submission" date="2021-09" db="EMBL/GenBank/DDBJ databases">
        <authorList>
            <person name="Gilroy R."/>
        </authorList>
    </citation>
    <scope>NUCLEOTIDE SEQUENCE</scope>
    <source>
        <strain evidence="1">4100</strain>
    </source>
</reference>
<dbReference type="PANTHER" id="PTHR30307">
    <property type="entry name" value="S-ADENOSYLMETHIONINE:TRNA RIBOSYLTRANSFERASE-ISOMERASE"/>
    <property type="match status" value="1"/>
</dbReference>
<comment type="caution">
    <text evidence="1">The sequence shown here is derived from an EMBL/GenBank/DDBJ whole genome shotgun (WGS) entry which is preliminary data.</text>
</comment>
<evidence type="ECO:0000313" key="1">
    <source>
        <dbReference type="EMBL" id="HJE38708.1"/>
    </source>
</evidence>
<dbReference type="InterPro" id="IPR042118">
    <property type="entry name" value="QueA_dom1"/>
</dbReference>
<protein>
    <submittedName>
        <fullName evidence="1">S-adenosylmethionine:tRNA ribosyltransferase-isomerase</fullName>
    </submittedName>
</protein>
<dbReference type="SUPFAM" id="SSF111337">
    <property type="entry name" value="QueA-like"/>
    <property type="match status" value="1"/>
</dbReference>
<dbReference type="InterPro" id="IPR042119">
    <property type="entry name" value="QueA_dom2"/>
</dbReference>
<organism evidence="1 2">
    <name type="scientific">Candidatus Amulumruptor caecigallinarius</name>
    <dbReference type="NCBI Taxonomy" id="2109911"/>
    <lineage>
        <taxon>Bacteria</taxon>
        <taxon>Pseudomonadati</taxon>
        <taxon>Bacteroidota</taxon>
        <taxon>Bacteroidia</taxon>
        <taxon>Bacteroidales</taxon>
        <taxon>Muribaculaceae</taxon>
        <taxon>Candidatus Amulumruptor</taxon>
    </lineage>
</organism>
<name>A0A4Q0UAM9_9BACT</name>
<sequence length="411" mass="45325">MNVKDIDISAFDYELPDARIAKHPLARREQCLLLMRDHDGSLSTHIFAELPRLLPDDTMLVYNATRVINARLRFRKQPSATDGGAATQGALIEIFCLEPYSPRDYAVNFASTDGCDWICLVGNSKKWKSGILSLPLEIDGRSVTLNAKRIDRVGNSSVIRFSWSDPTVTFATIIGAAGEIPIPPYLNRSTEESDSTDYQTVYGHIDGSVAAPTAGLHFTDDVLAEIDSRGIPRHEVTLHVGAGTFQPVKSDTIGEHPMHNEFFAVDRHVIEALAQSDRRVIAVGTTSVRTLESLYHLGCMKHAGIEGDEVPQWYPYDPAHPHLSARESMEALLRHLDATSTPTIVASTRLIIAPGYTPGIVKGMVTNFHQPRSTLLLLVSAFTGGNWRTMYDYALAGDYRFLSYGDACLIL</sequence>
<dbReference type="PANTHER" id="PTHR30307:SF0">
    <property type="entry name" value="S-ADENOSYLMETHIONINE:TRNA RIBOSYLTRANSFERASE-ISOMERASE"/>
    <property type="match status" value="1"/>
</dbReference>
<dbReference type="Pfam" id="PF02547">
    <property type="entry name" value="Queuosine_synth"/>
    <property type="match status" value="1"/>
</dbReference>
<dbReference type="GO" id="GO:0008616">
    <property type="term" value="P:tRNA queuosine(34) biosynthetic process"/>
    <property type="evidence" value="ECO:0007669"/>
    <property type="project" value="TreeGrafter"/>
</dbReference>